<proteinExistence type="predicted"/>
<evidence type="ECO:0000313" key="1">
    <source>
        <dbReference type="EMBL" id="XBX78689.1"/>
    </source>
</evidence>
<organism evidence="1">
    <name type="scientific">Microbacterium sp. A8/3-1</name>
    <dbReference type="NCBI Taxonomy" id="3160749"/>
    <lineage>
        <taxon>Bacteria</taxon>
        <taxon>Bacillati</taxon>
        <taxon>Actinomycetota</taxon>
        <taxon>Actinomycetes</taxon>
        <taxon>Micrococcales</taxon>
        <taxon>Microbacteriaceae</taxon>
        <taxon>Microbacterium</taxon>
    </lineage>
</organism>
<dbReference type="RefSeq" id="WP_350351915.1">
    <property type="nucleotide sequence ID" value="NZ_CP158357.1"/>
</dbReference>
<name>A0AAU7VX93_9MICO</name>
<accession>A0AAU7VX93</accession>
<dbReference type="EMBL" id="CP158357">
    <property type="protein sequence ID" value="XBX78689.1"/>
    <property type="molecule type" value="Genomic_DNA"/>
</dbReference>
<gene>
    <name evidence="1" type="ORF">ABS642_00950</name>
</gene>
<sequence length="103" mass="10829">MGAPVDHAELAAQILEVGQEVVGKIRESHEAGDLQAADDYGRKAMGCWAQAQVHATLALVEEQRVANLVALFQVPEDAAGLLSRAGVDFRHAAGAVGEALRKS</sequence>
<dbReference type="AlphaFoldDB" id="A0AAU7VX93"/>
<reference evidence="1" key="1">
    <citation type="submission" date="2024-06" db="EMBL/GenBank/DDBJ databases">
        <title>Draft genome sequence of Microbacterium sp. strain A8/3-1, isolated from Oxytropis tragacanthoides Fisch. ex DC. Root nodules in the Altai region of Russia.</title>
        <authorList>
            <person name="Sazanova A."/>
            <person name="Guro P."/>
            <person name="Kuznetsova I."/>
            <person name="Belimov A."/>
            <person name="Safronova V."/>
        </authorList>
    </citation>
    <scope>NUCLEOTIDE SEQUENCE</scope>
    <source>
        <strain evidence="1">A8/3-1</strain>
    </source>
</reference>
<protein>
    <submittedName>
        <fullName evidence="1">Uncharacterized protein</fullName>
    </submittedName>
</protein>